<evidence type="ECO:0000313" key="2">
    <source>
        <dbReference type="Proteomes" id="UP000241290"/>
    </source>
</evidence>
<dbReference type="KEGG" id="vg:64766355"/>
<dbReference type="RefSeq" id="YP_010059124.1">
    <property type="nucleotide sequence ID" value="NC_054724.1"/>
</dbReference>
<protein>
    <submittedName>
        <fullName evidence="1">Uncharacterized protein</fullName>
    </submittedName>
</protein>
<proteinExistence type="predicted"/>
<organism evidence="1 2">
    <name type="scientific">Rhodococcus phage Finch</name>
    <dbReference type="NCBI Taxonomy" id="2094144"/>
    <lineage>
        <taxon>Viruses</taxon>
        <taxon>Duplodnaviria</taxon>
        <taxon>Heunggongvirae</taxon>
        <taxon>Uroviricota</taxon>
        <taxon>Caudoviricetes</taxon>
        <taxon>Finchvirus</taxon>
        <taxon>Finchvirus finch</taxon>
    </lineage>
</organism>
<dbReference type="EMBL" id="MG962366">
    <property type="protein sequence ID" value="AVO25034.1"/>
    <property type="molecule type" value="Genomic_DNA"/>
</dbReference>
<sequence>MSVDWPSFGDTCCGKCEADTCYVDQMTGERER</sequence>
<reference evidence="2" key="1">
    <citation type="submission" date="2018-02" db="EMBL/GenBank/DDBJ databases">
        <authorList>
            <person name="Cohen D.B."/>
            <person name="Kent A.D."/>
        </authorList>
    </citation>
    <scope>NUCLEOTIDE SEQUENCE [LARGE SCALE GENOMIC DNA]</scope>
</reference>
<gene>
    <name evidence="1" type="primary">102</name>
    <name evidence="1" type="ORF">SEA_FINCH_102</name>
</gene>
<dbReference type="GeneID" id="64766355"/>
<evidence type="ECO:0000313" key="1">
    <source>
        <dbReference type="EMBL" id="AVO25034.1"/>
    </source>
</evidence>
<keyword evidence="2" id="KW-1185">Reference proteome</keyword>
<accession>A0A2P1JXK2</accession>
<name>A0A2P1JXK2_9CAUD</name>
<dbReference type="Proteomes" id="UP000241290">
    <property type="component" value="Genome"/>
</dbReference>